<proteinExistence type="predicted"/>
<sequence length="34" mass="3824">MKKELAWNCRSLSLCGVMVSGLWGWGGVPTTRWL</sequence>
<accession>A0A0A9BWS9</accession>
<keyword evidence="1" id="KW-1133">Transmembrane helix</keyword>
<name>A0A0A9BWS9_ARUDO</name>
<evidence type="ECO:0000256" key="1">
    <source>
        <dbReference type="SAM" id="Phobius"/>
    </source>
</evidence>
<dbReference type="EMBL" id="GBRH01231242">
    <property type="protein sequence ID" value="JAD66653.1"/>
    <property type="molecule type" value="Transcribed_RNA"/>
</dbReference>
<protein>
    <submittedName>
        <fullName evidence="2">Uncharacterized protein</fullName>
    </submittedName>
</protein>
<keyword evidence="1" id="KW-0812">Transmembrane</keyword>
<evidence type="ECO:0000313" key="2">
    <source>
        <dbReference type="EMBL" id="JAD66653.1"/>
    </source>
</evidence>
<feature type="transmembrane region" description="Helical" evidence="1">
    <location>
        <begin position="12"/>
        <end position="28"/>
    </location>
</feature>
<reference evidence="2" key="2">
    <citation type="journal article" date="2015" name="Data Brief">
        <title>Shoot transcriptome of the giant reed, Arundo donax.</title>
        <authorList>
            <person name="Barrero R.A."/>
            <person name="Guerrero F.D."/>
            <person name="Moolhuijzen P."/>
            <person name="Goolsby J.A."/>
            <person name="Tidwell J."/>
            <person name="Bellgard S.E."/>
            <person name="Bellgard M.I."/>
        </authorList>
    </citation>
    <scope>NUCLEOTIDE SEQUENCE</scope>
    <source>
        <tissue evidence="2">Shoot tissue taken approximately 20 cm above the soil surface</tissue>
    </source>
</reference>
<reference evidence="2" key="1">
    <citation type="submission" date="2014-09" db="EMBL/GenBank/DDBJ databases">
        <authorList>
            <person name="Magalhaes I.L.F."/>
            <person name="Oliveira U."/>
            <person name="Santos F.R."/>
            <person name="Vidigal T.H.D.A."/>
            <person name="Brescovit A.D."/>
            <person name="Santos A.J."/>
        </authorList>
    </citation>
    <scope>NUCLEOTIDE SEQUENCE</scope>
    <source>
        <tissue evidence="2">Shoot tissue taken approximately 20 cm above the soil surface</tissue>
    </source>
</reference>
<organism evidence="2">
    <name type="scientific">Arundo donax</name>
    <name type="common">Giant reed</name>
    <name type="synonym">Donax arundinaceus</name>
    <dbReference type="NCBI Taxonomy" id="35708"/>
    <lineage>
        <taxon>Eukaryota</taxon>
        <taxon>Viridiplantae</taxon>
        <taxon>Streptophyta</taxon>
        <taxon>Embryophyta</taxon>
        <taxon>Tracheophyta</taxon>
        <taxon>Spermatophyta</taxon>
        <taxon>Magnoliopsida</taxon>
        <taxon>Liliopsida</taxon>
        <taxon>Poales</taxon>
        <taxon>Poaceae</taxon>
        <taxon>PACMAD clade</taxon>
        <taxon>Arundinoideae</taxon>
        <taxon>Arundineae</taxon>
        <taxon>Arundo</taxon>
    </lineage>
</organism>
<dbReference type="AlphaFoldDB" id="A0A0A9BWS9"/>
<keyword evidence="1" id="KW-0472">Membrane</keyword>